<dbReference type="AlphaFoldDB" id="A0A382X7I6"/>
<keyword evidence="3" id="KW-0819">tRNA processing</keyword>
<dbReference type="PANTHER" id="PTHR43033">
    <property type="entry name" value="TRNA(ILE)-LYSIDINE SYNTHASE-RELATED"/>
    <property type="match status" value="1"/>
</dbReference>
<dbReference type="GO" id="GO:0005524">
    <property type="term" value="F:ATP binding"/>
    <property type="evidence" value="ECO:0007669"/>
    <property type="project" value="UniProtKB-KW"/>
</dbReference>
<dbReference type="PANTHER" id="PTHR43033:SF1">
    <property type="entry name" value="TRNA(ILE)-LYSIDINE SYNTHASE-RELATED"/>
    <property type="match status" value="1"/>
</dbReference>
<evidence type="ECO:0000256" key="5">
    <source>
        <dbReference type="ARBA" id="ARBA00022840"/>
    </source>
</evidence>
<dbReference type="InterPro" id="IPR014729">
    <property type="entry name" value="Rossmann-like_a/b/a_fold"/>
</dbReference>
<evidence type="ECO:0000313" key="8">
    <source>
        <dbReference type="EMBL" id="SVD66241.1"/>
    </source>
</evidence>
<evidence type="ECO:0000256" key="2">
    <source>
        <dbReference type="ARBA" id="ARBA00022598"/>
    </source>
</evidence>
<evidence type="ECO:0000256" key="3">
    <source>
        <dbReference type="ARBA" id="ARBA00022694"/>
    </source>
</evidence>
<dbReference type="InterPro" id="IPR011063">
    <property type="entry name" value="TilS/TtcA_N"/>
</dbReference>
<gene>
    <name evidence="8" type="ORF">METZ01_LOCUS419095</name>
</gene>
<evidence type="ECO:0000256" key="1">
    <source>
        <dbReference type="ARBA" id="ARBA00013267"/>
    </source>
</evidence>
<dbReference type="NCBIfam" id="TIGR02432">
    <property type="entry name" value="lysidine_TilS_N"/>
    <property type="match status" value="1"/>
</dbReference>
<keyword evidence="2" id="KW-0436">Ligase</keyword>
<dbReference type="GO" id="GO:0032267">
    <property type="term" value="F:tRNA(Ile)-lysidine synthase activity"/>
    <property type="evidence" value="ECO:0007669"/>
    <property type="project" value="UniProtKB-EC"/>
</dbReference>
<feature type="non-terminal residue" evidence="8">
    <location>
        <position position="1"/>
    </location>
</feature>
<dbReference type="Gene3D" id="3.40.50.620">
    <property type="entry name" value="HUPs"/>
    <property type="match status" value="1"/>
</dbReference>
<feature type="domain" description="tRNA(Ile)-lysidine/2-thiocytidine synthase N-terminal" evidence="7">
    <location>
        <begin position="1"/>
        <end position="107"/>
    </location>
</feature>
<dbReference type="GO" id="GO:0008033">
    <property type="term" value="P:tRNA processing"/>
    <property type="evidence" value="ECO:0007669"/>
    <property type="project" value="UniProtKB-KW"/>
</dbReference>
<comment type="catalytic activity">
    <reaction evidence="6">
        <text>cytidine(34) in tRNA(Ile2) + L-lysine + ATP = lysidine(34) in tRNA(Ile2) + AMP + diphosphate + H(+)</text>
        <dbReference type="Rhea" id="RHEA:43744"/>
        <dbReference type="Rhea" id="RHEA-COMP:10625"/>
        <dbReference type="Rhea" id="RHEA-COMP:10670"/>
        <dbReference type="ChEBI" id="CHEBI:15378"/>
        <dbReference type="ChEBI" id="CHEBI:30616"/>
        <dbReference type="ChEBI" id="CHEBI:32551"/>
        <dbReference type="ChEBI" id="CHEBI:33019"/>
        <dbReference type="ChEBI" id="CHEBI:82748"/>
        <dbReference type="ChEBI" id="CHEBI:83665"/>
        <dbReference type="ChEBI" id="CHEBI:456215"/>
        <dbReference type="EC" id="6.3.4.19"/>
    </reaction>
</comment>
<dbReference type="InterPro" id="IPR012094">
    <property type="entry name" value="tRNA_Ile_lys_synt"/>
</dbReference>
<organism evidence="8">
    <name type="scientific">marine metagenome</name>
    <dbReference type="NCBI Taxonomy" id="408172"/>
    <lineage>
        <taxon>unclassified sequences</taxon>
        <taxon>metagenomes</taxon>
        <taxon>ecological metagenomes</taxon>
    </lineage>
</organism>
<proteinExistence type="predicted"/>
<evidence type="ECO:0000259" key="7">
    <source>
        <dbReference type="Pfam" id="PF01171"/>
    </source>
</evidence>
<dbReference type="SUPFAM" id="SSF52402">
    <property type="entry name" value="Adenine nucleotide alpha hydrolases-like"/>
    <property type="match status" value="1"/>
</dbReference>
<evidence type="ECO:0000256" key="6">
    <source>
        <dbReference type="ARBA" id="ARBA00048539"/>
    </source>
</evidence>
<dbReference type="InterPro" id="IPR012795">
    <property type="entry name" value="tRNA_Ile_lys_synt_N"/>
</dbReference>
<keyword evidence="4" id="KW-0547">Nucleotide-binding</keyword>
<protein>
    <recommendedName>
        <fullName evidence="1">tRNA(Ile)-lysidine synthetase</fullName>
        <ecNumber evidence="1">6.3.4.19</ecNumber>
    </recommendedName>
</protein>
<dbReference type="CDD" id="cd01992">
    <property type="entry name" value="TilS_N"/>
    <property type="match status" value="1"/>
</dbReference>
<reference evidence="8" key="1">
    <citation type="submission" date="2018-05" db="EMBL/GenBank/DDBJ databases">
        <authorList>
            <person name="Lanie J.A."/>
            <person name="Ng W.-L."/>
            <person name="Kazmierczak K.M."/>
            <person name="Andrzejewski T.M."/>
            <person name="Davidsen T.M."/>
            <person name="Wayne K.J."/>
            <person name="Tettelin H."/>
            <person name="Glass J.I."/>
            <person name="Rusch D."/>
            <person name="Podicherti R."/>
            <person name="Tsui H.-C.T."/>
            <person name="Winkler M.E."/>
        </authorList>
    </citation>
    <scope>NUCLEOTIDE SEQUENCE</scope>
</reference>
<accession>A0A382X7I6</accession>
<dbReference type="SUPFAM" id="SSF82829">
    <property type="entry name" value="MesJ substrate recognition domain-like"/>
    <property type="match status" value="1"/>
</dbReference>
<feature type="non-terminal residue" evidence="8">
    <location>
        <position position="272"/>
    </location>
</feature>
<keyword evidence="5" id="KW-0067">ATP-binding</keyword>
<sequence length="272" mass="31526">EMAAREARYKFLATAAKNHRCKYIAIAHHSDDQAETFLWRMMRGAGGEGLGGMQVLTDFVEKPKIQIARPLLSFTKSDLRKYANDCSIPFREDSTNSDPKHLRNKIRGKLIPYLKRHFNPEIEHSILQSQNLVATDSDYAKQSAREWLDTQNQTNFSSLHVAVQRWAIWHQLIELDIDPQFLHIERLRTSVEQSVSVKKTKLIHRDHDGVLHLDPVKPLIFCQDRKVIELNPRWSEHKFGNLSIRCRITQKKPLDSGVELFDAEKLSNQIVL</sequence>
<dbReference type="EMBL" id="UINC01165062">
    <property type="protein sequence ID" value="SVD66241.1"/>
    <property type="molecule type" value="Genomic_DNA"/>
</dbReference>
<name>A0A382X7I6_9ZZZZ</name>
<evidence type="ECO:0000256" key="4">
    <source>
        <dbReference type="ARBA" id="ARBA00022741"/>
    </source>
</evidence>
<dbReference type="EC" id="6.3.4.19" evidence="1"/>
<dbReference type="Pfam" id="PF01171">
    <property type="entry name" value="ATP_bind_3"/>
    <property type="match status" value="1"/>
</dbReference>